<dbReference type="Proteomes" id="UP000499080">
    <property type="component" value="Unassembled WGS sequence"/>
</dbReference>
<comment type="caution">
    <text evidence="1">The sequence shown here is derived from an EMBL/GenBank/DDBJ whole genome shotgun (WGS) entry which is preliminary data.</text>
</comment>
<dbReference type="AlphaFoldDB" id="A0A4Y2B4B6"/>
<proteinExistence type="predicted"/>
<reference evidence="1 2" key="1">
    <citation type="journal article" date="2019" name="Sci. Rep.">
        <title>Orb-weaving spider Araneus ventricosus genome elucidates the spidroin gene catalogue.</title>
        <authorList>
            <person name="Kono N."/>
            <person name="Nakamura H."/>
            <person name="Ohtoshi R."/>
            <person name="Moran D.A.P."/>
            <person name="Shinohara A."/>
            <person name="Yoshida Y."/>
            <person name="Fujiwara M."/>
            <person name="Mori M."/>
            <person name="Tomita M."/>
            <person name="Arakawa K."/>
        </authorList>
    </citation>
    <scope>NUCLEOTIDE SEQUENCE [LARGE SCALE GENOMIC DNA]</scope>
</reference>
<protein>
    <submittedName>
        <fullName evidence="1">Uncharacterized protein</fullName>
    </submittedName>
</protein>
<accession>A0A4Y2B4B6</accession>
<sequence length="98" mass="11204">MHCDARNEGEENARCFNVYPTSKPSNVMKKNLVDRMRHLLLKQSIPSCDLKSSKKITTLPVVLSEPREGVINSIYLFMRDLNFIGPVQKLVINLDTNE</sequence>
<keyword evidence="2" id="KW-1185">Reference proteome</keyword>
<evidence type="ECO:0000313" key="2">
    <source>
        <dbReference type="Proteomes" id="UP000499080"/>
    </source>
</evidence>
<name>A0A4Y2B4B6_ARAVE</name>
<organism evidence="1 2">
    <name type="scientific">Araneus ventricosus</name>
    <name type="common">Orbweaver spider</name>
    <name type="synonym">Epeira ventricosa</name>
    <dbReference type="NCBI Taxonomy" id="182803"/>
    <lineage>
        <taxon>Eukaryota</taxon>
        <taxon>Metazoa</taxon>
        <taxon>Ecdysozoa</taxon>
        <taxon>Arthropoda</taxon>
        <taxon>Chelicerata</taxon>
        <taxon>Arachnida</taxon>
        <taxon>Araneae</taxon>
        <taxon>Araneomorphae</taxon>
        <taxon>Entelegynae</taxon>
        <taxon>Araneoidea</taxon>
        <taxon>Araneidae</taxon>
        <taxon>Araneus</taxon>
    </lineage>
</organism>
<gene>
    <name evidence="1" type="ORF">AVEN_218744_1</name>
</gene>
<dbReference type="EMBL" id="BGPR01000051">
    <property type="protein sequence ID" value="GBL87040.1"/>
    <property type="molecule type" value="Genomic_DNA"/>
</dbReference>
<evidence type="ECO:0000313" key="1">
    <source>
        <dbReference type="EMBL" id="GBL87040.1"/>
    </source>
</evidence>